<evidence type="ECO:0000313" key="2">
    <source>
        <dbReference type="Proteomes" id="UP000266152"/>
    </source>
</evidence>
<protein>
    <submittedName>
        <fullName evidence="1">Mitochondrial-type heat shock 70</fullName>
    </submittedName>
</protein>
<keyword evidence="2" id="KW-1185">Reference proteome</keyword>
<accession>A0A395S982</accession>
<dbReference type="EMBL" id="PXOF01000065">
    <property type="protein sequence ID" value="RGP68958.1"/>
    <property type="molecule type" value="Genomic_DNA"/>
</dbReference>
<evidence type="ECO:0000313" key="1">
    <source>
        <dbReference type="EMBL" id="RGP68958.1"/>
    </source>
</evidence>
<proteinExistence type="predicted"/>
<dbReference type="AlphaFoldDB" id="A0A395S982"/>
<organism evidence="1 2">
    <name type="scientific">Fusarium sporotrichioides</name>
    <dbReference type="NCBI Taxonomy" id="5514"/>
    <lineage>
        <taxon>Eukaryota</taxon>
        <taxon>Fungi</taxon>
        <taxon>Dikarya</taxon>
        <taxon>Ascomycota</taxon>
        <taxon>Pezizomycotina</taxon>
        <taxon>Sordariomycetes</taxon>
        <taxon>Hypocreomycetidae</taxon>
        <taxon>Hypocreales</taxon>
        <taxon>Nectriaceae</taxon>
        <taxon>Fusarium</taxon>
    </lineage>
</organism>
<sequence>MAGLHEARKGPRMQEDDALASAPCLIPQCYIYAANLRGVSGSRVDTEIPTEDLEDRFPEWFEVSLLRNEDLPSDVHHSHIFTKSTNLRKTLDVSAKTVTAEYLNLLWSDFHGSLKFSVYDFKYNLFMTVPDIWPICARYKMRQAIRKADILSDKFDMIPKSIP</sequence>
<reference evidence="1 2" key="1">
    <citation type="journal article" date="2018" name="PLoS Pathog.">
        <title>Evolution of structural diversity of trichothecenes, a family of toxins produced by plant pathogenic and entomopathogenic fungi.</title>
        <authorList>
            <person name="Proctor R.H."/>
            <person name="McCormick S.P."/>
            <person name="Kim H.S."/>
            <person name="Cardoza R.E."/>
            <person name="Stanley A.M."/>
            <person name="Lindo L."/>
            <person name="Kelly A."/>
            <person name="Brown D.W."/>
            <person name="Lee T."/>
            <person name="Vaughan M.M."/>
            <person name="Alexander N.J."/>
            <person name="Busman M."/>
            <person name="Gutierrez S."/>
        </authorList>
    </citation>
    <scope>NUCLEOTIDE SEQUENCE [LARGE SCALE GENOMIC DNA]</scope>
    <source>
        <strain evidence="1 2">NRRL 3299</strain>
    </source>
</reference>
<dbReference type="STRING" id="5514.A0A395S982"/>
<comment type="caution">
    <text evidence="1">The sequence shown here is derived from an EMBL/GenBank/DDBJ whole genome shotgun (WGS) entry which is preliminary data.</text>
</comment>
<gene>
    <name evidence="1" type="ORF">FSPOR_4935</name>
</gene>
<keyword evidence="1" id="KW-0346">Stress response</keyword>
<dbReference type="Proteomes" id="UP000266152">
    <property type="component" value="Unassembled WGS sequence"/>
</dbReference>
<name>A0A395S982_FUSSP</name>